<dbReference type="AlphaFoldDB" id="A0AAW1IWW5"/>
<proteinExistence type="predicted"/>
<protein>
    <submittedName>
        <fullName evidence="3">Uncharacterized protein</fullName>
    </submittedName>
</protein>
<comment type="caution">
    <text evidence="3">The sequence shown here is derived from an EMBL/GenBank/DDBJ whole genome shotgun (WGS) entry which is preliminary data.</text>
</comment>
<feature type="compositionally biased region" description="Polar residues" evidence="1">
    <location>
        <begin position="82"/>
        <end position="96"/>
    </location>
</feature>
<accession>A0AAW1IWW5</accession>
<evidence type="ECO:0000256" key="2">
    <source>
        <dbReference type="SAM" id="SignalP"/>
    </source>
</evidence>
<reference evidence="3 4" key="1">
    <citation type="journal article" date="2024" name="BMC Genomics">
        <title>De novo assembly and annotation of Popillia japonica's genome with initial clues to its potential as an invasive pest.</title>
        <authorList>
            <person name="Cucini C."/>
            <person name="Boschi S."/>
            <person name="Funari R."/>
            <person name="Cardaioli E."/>
            <person name="Iannotti N."/>
            <person name="Marturano G."/>
            <person name="Paoli F."/>
            <person name="Bruttini M."/>
            <person name="Carapelli A."/>
            <person name="Frati F."/>
            <person name="Nardi F."/>
        </authorList>
    </citation>
    <scope>NUCLEOTIDE SEQUENCE [LARGE SCALE GENOMIC DNA]</scope>
    <source>
        <strain evidence="3">DMR45628</strain>
    </source>
</reference>
<keyword evidence="4" id="KW-1185">Reference proteome</keyword>
<dbReference type="Proteomes" id="UP001458880">
    <property type="component" value="Unassembled WGS sequence"/>
</dbReference>
<organism evidence="3 4">
    <name type="scientific">Popillia japonica</name>
    <name type="common">Japanese beetle</name>
    <dbReference type="NCBI Taxonomy" id="7064"/>
    <lineage>
        <taxon>Eukaryota</taxon>
        <taxon>Metazoa</taxon>
        <taxon>Ecdysozoa</taxon>
        <taxon>Arthropoda</taxon>
        <taxon>Hexapoda</taxon>
        <taxon>Insecta</taxon>
        <taxon>Pterygota</taxon>
        <taxon>Neoptera</taxon>
        <taxon>Endopterygota</taxon>
        <taxon>Coleoptera</taxon>
        <taxon>Polyphaga</taxon>
        <taxon>Scarabaeiformia</taxon>
        <taxon>Scarabaeidae</taxon>
        <taxon>Rutelinae</taxon>
        <taxon>Popillia</taxon>
    </lineage>
</organism>
<evidence type="ECO:0000313" key="3">
    <source>
        <dbReference type="EMBL" id="KAK9694846.1"/>
    </source>
</evidence>
<feature type="signal peptide" evidence="2">
    <location>
        <begin position="1"/>
        <end position="21"/>
    </location>
</feature>
<keyword evidence="2" id="KW-0732">Signal</keyword>
<sequence length="153" mass="17362">MEFRNFVWTLLLLAMPHYYGSESSANVITQNLQSTRAVRRPGFFRTLFSVAYEQWADGKDTLNYVRNLVNENIVDDSRTPLPMTTTPSNNSANGSTTAAPFVLTRSQVRGIINRNVNGLVRLYNLELSDALKTSYRNNDEFNKNVSAEVSKYL</sequence>
<gene>
    <name evidence="3" type="ORF">QE152_g33259</name>
</gene>
<evidence type="ECO:0000313" key="4">
    <source>
        <dbReference type="Proteomes" id="UP001458880"/>
    </source>
</evidence>
<feature type="chain" id="PRO_5043945938" evidence="2">
    <location>
        <begin position="22"/>
        <end position="153"/>
    </location>
</feature>
<evidence type="ECO:0000256" key="1">
    <source>
        <dbReference type="SAM" id="MobiDB-lite"/>
    </source>
</evidence>
<name>A0AAW1IWW5_POPJA</name>
<feature type="region of interest" description="Disordered" evidence="1">
    <location>
        <begin position="76"/>
        <end position="96"/>
    </location>
</feature>
<dbReference type="EMBL" id="JASPKY010000500">
    <property type="protein sequence ID" value="KAK9694846.1"/>
    <property type="molecule type" value="Genomic_DNA"/>
</dbReference>